<reference evidence="2" key="2">
    <citation type="submission" date="2015-06" db="UniProtKB">
        <authorList>
            <consortium name="EnsemblPlants"/>
        </authorList>
    </citation>
    <scope>IDENTIFICATION</scope>
</reference>
<dbReference type="Proteomes" id="UP000008022">
    <property type="component" value="Unassembled WGS sequence"/>
</dbReference>
<dbReference type="Gramene" id="ORUFI07G09200.1">
    <property type="protein sequence ID" value="ORUFI07G09200.1"/>
    <property type="gene ID" value="ORUFI07G09200"/>
</dbReference>
<feature type="region of interest" description="Disordered" evidence="1">
    <location>
        <begin position="1"/>
        <end position="140"/>
    </location>
</feature>
<keyword evidence="3" id="KW-1185">Reference proteome</keyword>
<dbReference type="HOGENOM" id="CLU_1512974_0_0_1"/>
<reference evidence="3" key="1">
    <citation type="submission" date="2013-06" db="EMBL/GenBank/DDBJ databases">
        <authorList>
            <person name="Zhao Q."/>
        </authorList>
    </citation>
    <scope>NUCLEOTIDE SEQUENCE</scope>
    <source>
        <strain evidence="3">cv. W1943</strain>
    </source>
</reference>
<protein>
    <submittedName>
        <fullName evidence="2">Uncharacterized protein</fullName>
    </submittedName>
</protein>
<feature type="compositionally biased region" description="Basic and acidic residues" evidence="1">
    <location>
        <begin position="105"/>
        <end position="114"/>
    </location>
</feature>
<sequence>MRPGLGPCRATAAGRAWRQPATGPDINEVQPPPGAEEGPRAAAARSLPYSRRRGGLQLARGGGLTRARGGEKAAQSPPQSRWRGGGRLSGLAQRRLPASSQRWPDTGKGRRSDEAAAQSPPHSRRRGGLAPLQTGVGRPRCEHARLGRDWRRRRLARRVGAWGENGVLQVGQCSGPLN</sequence>
<organism evidence="2 3">
    <name type="scientific">Oryza rufipogon</name>
    <name type="common">Brownbeard rice</name>
    <name type="synonym">Asian wild rice</name>
    <dbReference type="NCBI Taxonomy" id="4529"/>
    <lineage>
        <taxon>Eukaryota</taxon>
        <taxon>Viridiplantae</taxon>
        <taxon>Streptophyta</taxon>
        <taxon>Embryophyta</taxon>
        <taxon>Tracheophyta</taxon>
        <taxon>Spermatophyta</taxon>
        <taxon>Magnoliopsida</taxon>
        <taxon>Liliopsida</taxon>
        <taxon>Poales</taxon>
        <taxon>Poaceae</taxon>
        <taxon>BOP clade</taxon>
        <taxon>Oryzoideae</taxon>
        <taxon>Oryzeae</taxon>
        <taxon>Oryzinae</taxon>
        <taxon>Oryza</taxon>
    </lineage>
</organism>
<accession>A0A0E0Q698</accession>
<dbReference type="EnsemblPlants" id="ORUFI07G09200.1">
    <property type="protein sequence ID" value="ORUFI07G09200.1"/>
    <property type="gene ID" value="ORUFI07G09200"/>
</dbReference>
<evidence type="ECO:0000313" key="2">
    <source>
        <dbReference type="EnsemblPlants" id="ORUFI07G09200.1"/>
    </source>
</evidence>
<evidence type="ECO:0000256" key="1">
    <source>
        <dbReference type="SAM" id="MobiDB-lite"/>
    </source>
</evidence>
<proteinExistence type="predicted"/>
<name>A0A0E0Q698_ORYRU</name>
<evidence type="ECO:0000313" key="3">
    <source>
        <dbReference type="Proteomes" id="UP000008022"/>
    </source>
</evidence>
<dbReference type="AlphaFoldDB" id="A0A0E0Q698"/>